<organism evidence="2 3">
    <name type="scientific">Nonomuraea guangzhouensis</name>
    <dbReference type="NCBI Taxonomy" id="1291555"/>
    <lineage>
        <taxon>Bacteria</taxon>
        <taxon>Bacillati</taxon>
        <taxon>Actinomycetota</taxon>
        <taxon>Actinomycetes</taxon>
        <taxon>Streptosporangiales</taxon>
        <taxon>Streptosporangiaceae</taxon>
        <taxon>Nonomuraea</taxon>
    </lineage>
</organism>
<comment type="caution">
    <text evidence="2">The sequence shown here is derived from an EMBL/GenBank/DDBJ whole genome shotgun (WGS) entry which is preliminary data.</text>
</comment>
<dbReference type="RefSeq" id="WP_246655040.1">
    <property type="nucleotide sequence ID" value="NZ_JAHKRM010000068.1"/>
</dbReference>
<accession>A0ABW4GMP1</accession>
<feature type="region of interest" description="Disordered" evidence="1">
    <location>
        <begin position="1"/>
        <end position="33"/>
    </location>
</feature>
<reference evidence="3" key="1">
    <citation type="journal article" date="2019" name="Int. J. Syst. Evol. Microbiol.">
        <title>The Global Catalogue of Microorganisms (GCM) 10K type strain sequencing project: providing services to taxonomists for standard genome sequencing and annotation.</title>
        <authorList>
            <consortium name="The Broad Institute Genomics Platform"/>
            <consortium name="The Broad Institute Genome Sequencing Center for Infectious Disease"/>
            <person name="Wu L."/>
            <person name="Ma J."/>
        </authorList>
    </citation>
    <scope>NUCLEOTIDE SEQUENCE [LARGE SCALE GENOMIC DNA]</scope>
    <source>
        <strain evidence="3">CGMCC 1.15399</strain>
    </source>
</reference>
<gene>
    <name evidence="2" type="ORF">ACFSJ0_42385</name>
</gene>
<dbReference type="EMBL" id="JBHUCM010000040">
    <property type="protein sequence ID" value="MFD1543753.1"/>
    <property type="molecule type" value="Genomic_DNA"/>
</dbReference>
<proteinExistence type="predicted"/>
<dbReference type="Proteomes" id="UP001597097">
    <property type="component" value="Unassembled WGS sequence"/>
</dbReference>
<feature type="compositionally biased region" description="Polar residues" evidence="1">
    <location>
        <begin position="1"/>
        <end position="16"/>
    </location>
</feature>
<sequence>MTTLPWSRSYNSNSGSPFRPATRRDPMASPSQLGEEYHGVHPLALQAGYKRVAWQKCDQRTTRVRVREHTCECQPIVYELCQAGGLMFVRRFYRGDGVREHQSEWLRAPAAARLWSRILLGQAR</sequence>
<protein>
    <recommendedName>
        <fullName evidence="4">Transposase DDE domain-containing protein</fullName>
    </recommendedName>
</protein>
<evidence type="ECO:0000256" key="1">
    <source>
        <dbReference type="SAM" id="MobiDB-lite"/>
    </source>
</evidence>
<evidence type="ECO:0000313" key="2">
    <source>
        <dbReference type="EMBL" id="MFD1543753.1"/>
    </source>
</evidence>
<keyword evidence="3" id="KW-1185">Reference proteome</keyword>
<name>A0ABW4GMP1_9ACTN</name>
<evidence type="ECO:0000313" key="3">
    <source>
        <dbReference type="Proteomes" id="UP001597097"/>
    </source>
</evidence>
<evidence type="ECO:0008006" key="4">
    <source>
        <dbReference type="Google" id="ProtNLM"/>
    </source>
</evidence>